<accession>A0A563VTY0</accession>
<organism evidence="2 3">
    <name type="scientific">Hyella patelloides LEGE 07179</name>
    <dbReference type="NCBI Taxonomy" id="945734"/>
    <lineage>
        <taxon>Bacteria</taxon>
        <taxon>Bacillati</taxon>
        <taxon>Cyanobacteriota</taxon>
        <taxon>Cyanophyceae</taxon>
        <taxon>Pleurocapsales</taxon>
        <taxon>Hyellaceae</taxon>
        <taxon>Hyella</taxon>
    </lineage>
</organism>
<evidence type="ECO:0000313" key="2">
    <source>
        <dbReference type="EMBL" id="VEP14932.1"/>
    </source>
</evidence>
<reference evidence="2 3" key="1">
    <citation type="submission" date="2019-01" db="EMBL/GenBank/DDBJ databases">
        <authorList>
            <person name="Brito A."/>
        </authorList>
    </citation>
    <scope>NUCLEOTIDE SEQUENCE [LARGE SCALE GENOMIC DNA]</scope>
    <source>
        <strain evidence="2">1</strain>
    </source>
</reference>
<evidence type="ECO:0008006" key="4">
    <source>
        <dbReference type="Google" id="ProtNLM"/>
    </source>
</evidence>
<dbReference type="Proteomes" id="UP000320055">
    <property type="component" value="Unassembled WGS sequence"/>
</dbReference>
<dbReference type="AlphaFoldDB" id="A0A563VTY0"/>
<proteinExistence type="predicted"/>
<keyword evidence="3" id="KW-1185">Reference proteome</keyword>
<gene>
    <name evidence="2" type="ORF">H1P_30008</name>
</gene>
<dbReference type="RefSeq" id="WP_144863128.1">
    <property type="nucleotide sequence ID" value="NZ_LR213768.1"/>
</dbReference>
<protein>
    <recommendedName>
        <fullName evidence="4">DUF928 domain-containing protein</fullName>
    </recommendedName>
</protein>
<name>A0A563VTY0_9CYAN</name>
<dbReference type="EMBL" id="CAACVJ010000223">
    <property type="protein sequence ID" value="VEP14932.1"/>
    <property type="molecule type" value="Genomic_DNA"/>
</dbReference>
<evidence type="ECO:0000256" key="1">
    <source>
        <dbReference type="SAM" id="MobiDB-lite"/>
    </source>
</evidence>
<sequence>MSNSYMIIPQLLIASIVSLGNILCSDFSQEEKFQLPSREIPERTTPGGSRNDGQCFLNPEQTILTPLVPSNNFGLTLAQYPTIFVHIPTTSAQQAFFSLQNRDGNLHYQTTIPLPERSGVISITLPEAAQSLMVDTDYKWSLVLICGQQLEPDDPQVSGWIKRVKLDSTLAQLPELDVSHESVCLLSQQGIWYDLLHQIAQLRKAQPENHSLAGYWEELLIKMGLEKIANQPLFY</sequence>
<dbReference type="Pfam" id="PF06051">
    <property type="entry name" value="DUF928"/>
    <property type="match status" value="1"/>
</dbReference>
<evidence type="ECO:0000313" key="3">
    <source>
        <dbReference type="Proteomes" id="UP000320055"/>
    </source>
</evidence>
<dbReference type="OrthoDB" id="536034at2"/>
<feature type="region of interest" description="Disordered" evidence="1">
    <location>
        <begin position="34"/>
        <end position="54"/>
    </location>
</feature>
<dbReference type="InterPro" id="IPR010328">
    <property type="entry name" value="DUF928"/>
</dbReference>